<dbReference type="Proteomes" id="UP000054270">
    <property type="component" value="Unassembled WGS sequence"/>
</dbReference>
<organism evidence="2 3">
    <name type="scientific">Hypholoma sublateritium (strain FD-334 SS-4)</name>
    <dbReference type="NCBI Taxonomy" id="945553"/>
    <lineage>
        <taxon>Eukaryota</taxon>
        <taxon>Fungi</taxon>
        <taxon>Dikarya</taxon>
        <taxon>Basidiomycota</taxon>
        <taxon>Agaricomycotina</taxon>
        <taxon>Agaricomycetes</taxon>
        <taxon>Agaricomycetidae</taxon>
        <taxon>Agaricales</taxon>
        <taxon>Agaricineae</taxon>
        <taxon>Strophariaceae</taxon>
        <taxon>Hypholoma</taxon>
    </lineage>
</organism>
<evidence type="ECO:0000313" key="2">
    <source>
        <dbReference type="EMBL" id="KJA19377.1"/>
    </source>
</evidence>
<sequence length="183" mass="20279">MIALLALPAAAHIRRLASTVGPLHTLPRPRASLPHTRRLLCRASCAARRRHIYSSSAPALPRTPPRMHPHTHLSRPQSGACSPHRAHQRRHEGSVASPRSLLSRVRAPLRRTARRSTASLHTILRRAHRAPPLPFPARTSIVSRAASCASPRAVCDVRWRSAAGRRRSSPPRTTMSHIRPPVR</sequence>
<accession>A0A0D2KXX8</accession>
<evidence type="ECO:0000313" key="3">
    <source>
        <dbReference type="Proteomes" id="UP000054270"/>
    </source>
</evidence>
<keyword evidence="3" id="KW-1185">Reference proteome</keyword>
<reference evidence="3" key="1">
    <citation type="submission" date="2014-04" db="EMBL/GenBank/DDBJ databases">
        <title>Evolutionary Origins and Diversification of the Mycorrhizal Mutualists.</title>
        <authorList>
            <consortium name="DOE Joint Genome Institute"/>
            <consortium name="Mycorrhizal Genomics Consortium"/>
            <person name="Kohler A."/>
            <person name="Kuo A."/>
            <person name="Nagy L.G."/>
            <person name="Floudas D."/>
            <person name="Copeland A."/>
            <person name="Barry K.W."/>
            <person name="Cichocki N."/>
            <person name="Veneault-Fourrey C."/>
            <person name="LaButti K."/>
            <person name="Lindquist E.A."/>
            <person name="Lipzen A."/>
            <person name="Lundell T."/>
            <person name="Morin E."/>
            <person name="Murat C."/>
            <person name="Riley R."/>
            <person name="Ohm R."/>
            <person name="Sun H."/>
            <person name="Tunlid A."/>
            <person name="Henrissat B."/>
            <person name="Grigoriev I.V."/>
            <person name="Hibbett D.S."/>
            <person name="Martin F."/>
        </authorList>
    </citation>
    <scope>NUCLEOTIDE SEQUENCE [LARGE SCALE GENOMIC DNA]</scope>
    <source>
        <strain evidence="3">FD-334 SS-4</strain>
    </source>
</reference>
<dbReference type="EMBL" id="KN817578">
    <property type="protein sequence ID" value="KJA19377.1"/>
    <property type="molecule type" value="Genomic_DNA"/>
</dbReference>
<proteinExistence type="predicted"/>
<dbReference type="AlphaFoldDB" id="A0A0D2KXX8"/>
<protein>
    <submittedName>
        <fullName evidence="2">Uncharacterized protein</fullName>
    </submittedName>
</protein>
<evidence type="ECO:0000256" key="1">
    <source>
        <dbReference type="SAM" id="MobiDB-lite"/>
    </source>
</evidence>
<gene>
    <name evidence="2" type="ORF">HYPSUDRAFT_893668</name>
</gene>
<feature type="region of interest" description="Disordered" evidence="1">
    <location>
        <begin position="162"/>
        <end position="183"/>
    </location>
</feature>
<feature type="region of interest" description="Disordered" evidence="1">
    <location>
        <begin position="53"/>
        <end position="122"/>
    </location>
</feature>
<name>A0A0D2KXX8_HYPSF</name>